<accession>X1PN76</accession>
<sequence>EKVRGLFKPAWDAWAYDMESLGYPGKDILADAIRLVDGYTYG</sequence>
<gene>
    <name evidence="1" type="ORF">S06H3_40813</name>
</gene>
<name>X1PN76_9ZZZZ</name>
<dbReference type="AlphaFoldDB" id="X1PN76"/>
<proteinExistence type="predicted"/>
<feature type="non-terminal residue" evidence="1">
    <location>
        <position position="1"/>
    </location>
</feature>
<reference evidence="1" key="1">
    <citation type="journal article" date="2014" name="Front. Microbiol.">
        <title>High frequency of phylogenetically diverse reductive dehalogenase-homologous genes in deep subseafloor sedimentary metagenomes.</title>
        <authorList>
            <person name="Kawai M."/>
            <person name="Futagami T."/>
            <person name="Toyoda A."/>
            <person name="Takaki Y."/>
            <person name="Nishi S."/>
            <person name="Hori S."/>
            <person name="Arai W."/>
            <person name="Tsubouchi T."/>
            <person name="Morono Y."/>
            <person name="Uchiyama I."/>
            <person name="Ito T."/>
            <person name="Fujiyama A."/>
            <person name="Inagaki F."/>
            <person name="Takami H."/>
        </authorList>
    </citation>
    <scope>NUCLEOTIDE SEQUENCE</scope>
    <source>
        <strain evidence="1">Expedition CK06-06</strain>
    </source>
</reference>
<organism evidence="1">
    <name type="scientific">marine sediment metagenome</name>
    <dbReference type="NCBI Taxonomy" id="412755"/>
    <lineage>
        <taxon>unclassified sequences</taxon>
        <taxon>metagenomes</taxon>
        <taxon>ecological metagenomes</taxon>
    </lineage>
</organism>
<comment type="caution">
    <text evidence="1">The sequence shown here is derived from an EMBL/GenBank/DDBJ whole genome shotgun (WGS) entry which is preliminary data.</text>
</comment>
<dbReference type="EMBL" id="BARV01025084">
    <property type="protein sequence ID" value="GAI40480.1"/>
    <property type="molecule type" value="Genomic_DNA"/>
</dbReference>
<protein>
    <submittedName>
        <fullName evidence="1">Uncharacterized protein</fullName>
    </submittedName>
</protein>
<evidence type="ECO:0000313" key="1">
    <source>
        <dbReference type="EMBL" id="GAI40480.1"/>
    </source>
</evidence>